<name>A0AAD9E429_9TELE</name>
<reference evidence="1" key="1">
    <citation type="submission" date="2023-03" db="EMBL/GenBank/DDBJ databases">
        <title>Electrophorus voltai genome.</title>
        <authorList>
            <person name="Bian C."/>
        </authorList>
    </citation>
    <scope>NUCLEOTIDE SEQUENCE</scope>
    <source>
        <strain evidence="1">CB-2022</strain>
        <tissue evidence="1">Muscle</tissue>
    </source>
</reference>
<evidence type="ECO:0008006" key="3">
    <source>
        <dbReference type="Google" id="ProtNLM"/>
    </source>
</evidence>
<keyword evidence="2" id="KW-1185">Reference proteome</keyword>
<evidence type="ECO:0000313" key="1">
    <source>
        <dbReference type="EMBL" id="KAK1803659.1"/>
    </source>
</evidence>
<dbReference type="AlphaFoldDB" id="A0AAD9E429"/>
<evidence type="ECO:0000313" key="2">
    <source>
        <dbReference type="Proteomes" id="UP001239994"/>
    </source>
</evidence>
<dbReference type="Proteomes" id="UP001239994">
    <property type="component" value="Unassembled WGS sequence"/>
</dbReference>
<comment type="caution">
    <text evidence="1">The sequence shown here is derived from an EMBL/GenBank/DDBJ whole genome shotgun (WGS) entry which is preliminary data.</text>
</comment>
<dbReference type="Gene3D" id="2.30.42.10">
    <property type="match status" value="1"/>
</dbReference>
<accession>A0AAD9E429</accession>
<organism evidence="1 2">
    <name type="scientific">Electrophorus voltai</name>
    <dbReference type="NCBI Taxonomy" id="2609070"/>
    <lineage>
        <taxon>Eukaryota</taxon>
        <taxon>Metazoa</taxon>
        <taxon>Chordata</taxon>
        <taxon>Craniata</taxon>
        <taxon>Vertebrata</taxon>
        <taxon>Euteleostomi</taxon>
        <taxon>Actinopterygii</taxon>
        <taxon>Neopterygii</taxon>
        <taxon>Teleostei</taxon>
        <taxon>Ostariophysi</taxon>
        <taxon>Gymnotiformes</taxon>
        <taxon>Gymnotoidei</taxon>
        <taxon>Gymnotidae</taxon>
        <taxon>Electrophorus</taxon>
    </lineage>
</organism>
<dbReference type="EMBL" id="JAROKS010000005">
    <property type="protein sequence ID" value="KAK1803659.1"/>
    <property type="molecule type" value="Genomic_DNA"/>
</dbReference>
<proteinExistence type="predicted"/>
<gene>
    <name evidence="1" type="ORF">P4O66_021054</name>
</gene>
<dbReference type="InterPro" id="IPR036034">
    <property type="entry name" value="PDZ_sf"/>
</dbReference>
<sequence length="71" mass="7657">MDCSPAAIDSTMVQRGNSLLVEARLQGGAPWGFTLKGGLEHGEPLIISKSTGRLYEALKEEEWGGVYYATV</sequence>
<protein>
    <recommendedName>
        <fullName evidence="3">PDZ domain-containing protein</fullName>
    </recommendedName>
</protein>